<name>A0A9N7NR67_STRHE</name>
<evidence type="ECO:0000313" key="2">
    <source>
        <dbReference type="EMBL" id="CAA0833808.1"/>
    </source>
</evidence>
<evidence type="ECO:0000256" key="1">
    <source>
        <dbReference type="SAM" id="MobiDB-lite"/>
    </source>
</evidence>
<feature type="compositionally biased region" description="Polar residues" evidence="1">
    <location>
        <begin position="1"/>
        <end position="11"/>
    </location>
</feature>
<reference evidence="2" key="1">
    <citation type="submission" date="2019-12" db="EMBL/GenBank/DDBJ databases">
        <authorList>
            <person name="Scholes J."/>
        </authorList>
    </citation>
    <scope>NUCLEOTIDE SEQUENCE</scope>
</reference>
<dbReference type="OrthoDB" id="1925325at2759"/>
<organism evidence="2 3">
    <name type="scientific">Striga hermonthica</name>
    <name type="common">Purple witchweed</name>
    <name type="synonym">Buchnera hermonthica</name>
    <dbReference type="NCBI Taxonomy" id="68872"/>
    <lineage>
        <taxon>Eukaryota</taxon>
        <taxon>Viridiplantae</taxon>
        <taxon>Streptophyta</taxon>
        <taxon>Embryophyta</taxon>
        <taxon>Tracheophyta</taxon>
        <taxon>Spermatophyta</taxon>
        <taxon>Magnoliopsida</taxon>
        <taxon>eudicotyledons</taxon>
        <taxon>Gunneridae</taxon>
        <taxon>Pentapetalae</taxon>
        <taxon>asterids</taxon>
        <taxon>lamiids</taxon>
        <taxon>Lamiales</taxon>
        <taxon>Orobanchaceae</taxon>
        <taxon>Buchnereae</taxon>
        <taxon>Striga</taxon>
    </lineage>
</organism>
<comment type="caution">
    <text evidence="2">The sequence shown here is derived from an EMBL/GenBank/DDBJ whole genome shotgun (WGS) entry which is preliminary data.</text>
</comment>
<protein>
    <submittedName>
        <fullName evidence="2">Uncharacterized protein</fullName>
    </submittedName>
</protein>
<sequence length="226" mass="24722">MGSCVSVQNDPESAAVDLHLSDGPKNEKLSTASAVKQEVDSVGGGDHTVDDLAAKSGFSSRSRGAVSKDEPFFDSQPWLESDCEDDFLSVNGDFTPSRGSTPVHHKFFIGNATVNNASLMGKEIDYVTEAFNPDKKKRLSELFKESLRRQDYVNEENETDLENMKAKVTNMLAQHETIKSVEAKSMVEKTPNKLMIADEESVKAIQCCLPSFGDGKRKTSPILVNG</sequence>
<dbReference type="PANTHER" id="PTHR34280">
    <property type="entry name" value="OS01G0920100 PROTEIN"/>
    <property type="match status" value="1"/>
</dbReference>
<accession>A0A9N7NR67</accession>
<feature type="compositionally biased region" description="Basic and acidic residues" evidence="1">
    <location>
        <begin position="19"/>
        <end position="28"/>
    </location>
</feature>
<dbReference type="PANTHER" id="PTHR34280:SF2">
    <property type="entry name" value="OS01G0920100 PROTEIN"/>
    <property type="match status" value="1"/>
</dbReference>
<gene>
    <name evidence="2" type="ORF">SHERM_29064</name>
</gene>
<dbReference type="Proteomes" id="UP001153555">
    <property type="component" value="Unassembled WGS sequence"/>
</dbReference>
<dbReference type="InterPro" id="IPR038947">
    <property type="entry name" value="At3g27210-like"/>
</dbReference>
<proteinExistence type="predicted"/>
<feature type="region of interest" description="Disordered" evidence="1">
    <location>
        <begin position="1"/>
        <end position="33"/>
    </location>
</feature>
<keyword evidence="3" id="KW-1185">Reference proteome</keyword>
<dbReference type="AlphaFoldDB" id="A0A9N7NR67"/>
<dbReference type="EMBL" id="CACSLK010027842">
    <property type="protein sequence ID" value="CAA0833808.1"/>
    <property type="molecule type" value="Genomic_DNA"/>
</dbReference>
<evidence type="ECO:0000313" key="3">
    <source>
        <dbReference type="Proteomes" id="UP001153555"/>
    </source>
</evidence>